<accession>A0A848DCU4</accession>
<keyword evidence="5 7" id="KW-1133">Transmembrane helix</keyword>
<keyword evidence="9" id="KW-1185">Reference proteome</keyword>
<evidence type="ECO:0000256" key="5">
    <source>
        <dbReference type="ARBA" id="ARBA00022989"/>
    </source>
</evidence>
<keyword evidence="6 7" id="KW-0472">Membrane</keyword>
<evidence type="ECO:0000256" key="6">
    <source>
        <dbReference type="ARBA" id="ARBA00023136"/>
    </source>
</evidence>
<evidence type="ECO:0000256" key="7">
    <source>
        <dbReference type="SAM" id="Phobius"/>
    </source>
</evidence>
<dbReference type="RefSeq" id="WP_169409918.1">
    <property type="nucleotide sequence ID" value="NZ_JAAXKZ010000004.1"/>
</dbReference>
<evidence type="ECO:0000313" key="8">
    <source>
        <dbReference type="EMBL" id="NMH90421.1"/>
    </source>
</evidence>
<keyword evidence="3" id="KW-1003">Cell membrane</keyword>
<reference evidence="8 9" key="1">
    <citation type="submission" date="2020-04" db="EMBL/GenBank/DDBJ databases">
        <authorList>
            <person name="Klaysubun C."/>
            <person name="Duangmal K."/>
            <person name="Lipun K."/>
        </authorList>
    </citation>
    <scope>NUCLEOTIDE SEQUENCE [LARGE SCALE GENOMIC DNA]</scope>
    <source>
        <strain evidence="8 9">DSM 45300</strain>
    </source>
</reference>
<feature type="transmembrane region" description="Helical" evidence="7">
    <location>
        <begin position="83"/>
        <end position="102"/>
    </location>
</feature>
<dbReference type="PANTHER" id="PTHR33452">
    <property type="entry name" value="OXIDOREDUCTASE CATD-RELATED"/>
    <property type="match status" value="1"/>
</dbReference>
<dbReference type="InterPro" id="IPR051907">
    <property type="entry name" value="DoxX-like_oxidoreductase"/>
</dbReference>
<dbReference type="GO" id="GO:0005886">
    <property type="term" value="C:plasma membrane"/>
    <property type="evidence" value="ECO:0007669"/>
    <property type="project" value="UniProtKB-SubCell"/>
</dbReference>
<dbReference type="EMBL" id="JAAXKZ010000004">
    <property type="protein sequence ID" value="NMH90421.1"/>
    <property type="molecule type" value="Genomic_DNA"/>
</dbReference>
<comment type="subcellular location">
    <subcellularLocation>
        <location evidence="1">Cell membrane</location>
        <topology evidence="1">Multi-pass membrane protein</topology>
    </subcellularLocation>
</comment>
<name>A0A848DCU4_9PSEU</name>
<proteinExistence type="inferred from homology"/>
<dbReference type="Proteomes" id="UP000586918">
    <property type="component" value="Unassembled WGS sequence"/>
</dbReference>
<sequence length="162" mass="16849">MTRSLPGPSRDAALLVARLVLGVVLIAHGWQKLVINGISGTAEVFHNFGIPLAILATSFTVVVELVGGAMLIFGVLVPVASSFIMVVMVGAIGFVHAPHGIFASKGGWELVAVIAAGILALSATGPGRYSIEHLLRSRKPEVPAPVVVPEQITTSPFLVQGR</sequence>
<comment type="similarity">
    <text evidence="2">Belongs to the DoxX family.</text>
</comment>
<feature type="transmembrane region" description="Helical" evidence="7">
    <location>
        <begin position="108"/>
        <end position="129"/>
    </location>
</feature>
<gene>
    <name evidence="8" type="ORF">HF519_02220</name>
</gene>
<feature type="transmembrane region" description="Helical" evidence="7">
    <location>
        <begin position="12"/>
        <end position="30"/>
    </location>
</feature>
<dbReference type="Pfam" id="PF07681">
    <property type="entry name" value="DoxX"/>
    <property type="match status" value="1"/>
</dbReference>
<evidence type="ECO:0000256" key="2">
    <source>
        <dbReference type="ARBA" id="ARBA00006679"/>
    </source>
</evidence>
<dbReference type="InterPro" id="IPR032808">
    <property type="entry name" value="DoxX"/>
</dbReference>
<evidence type="ECO:0000256" key="4">
    <source>
        <dbReference type="ARBA" id="ARBA00022692"/>
    </source>
</evidence>
<protein>
    <submittedName>
        <fullName evidence="8">DoxX family protein</fullName>
    </submittedName>
</protein>
<comment type="caution">
    <text evidence="8">The sequence shown here is derived from an EMBL/GenBank/DDBJ whole genome shotgun (WGS) entry which is preliminary data.</text>
</comment>
<dbReference type="PANTHER" id="PTHR33452:SF1">
    <property type="entry name" value="INNER MEMBRANE PROTEIN YPHA-RELATED"/>
    <property type="match status" value="1"/>
</dbReference>
<evidence type="ECO:0000256" key="3">
    <source>
        <dbReference type="ARBA" id="ARBA00022475"/>
    </source>
</evidence>
<keyword evidence="4 7" id="KW-0812">Transmembrane</keyword>
<evidence type="ECO:0000256" key="1">
    <source>
        <dbReference type="ARBA" id="ARBA00004651"/>
    </source>
</evidence>
<organism evidence="8 9">
    <name type="scientific">Pseudonocardia bannensis</name>
    <dbReference type="NCBI Taxonomy" id="630973"/>
    <lineage>
        <taxon>Bacteria</taxon>
        <taxon>Bacillati</taxon>
        <taxon>Actinomycetota</taxon>
        <taxon>Actinomycetes</taxon>
        <taxon>Pseudonocardiales</taxon>
        <taxon>Pseudonocardiaceae</taxon>
        <taxon>Pseudonocardia</taxon>
    </lineage>
</organism>
<dbReference type="AlphaFoldDB" id="A0A848DCU4"/>
<feature type="transmembrane region" description="Helical" evidence="7">
    <location>
        <begin position="50"/>
        <end position="76"/>
    </location>
</feature>
<evidence type="ECO:0000313" key="9">
    <source>
        <dbReference type="Proteomes" id="UP000586918"/>
    </source>
</evidence>